<accession>A0A9Q0P197</accession>
<dbReference type="OrthoDB" id="10353956at2759"/>
<evidence type="ECO:0000256" key="1">
    <source>
        <dbReference type="SAM" id="MobiDB-lite"/>
    </source>
</evidence>
<evidence type="ECO:0000313" key="3">
    <source>
        <dbReference type="Proteomes" id="UP001151532"/>
    </source>
</evidence>
<reference evidence="2" key="1">
    <citation type="submission" date="2022-11" db="EMBL/GenBank/DDBJ databases">
        <authorList>
            <person name="Hyden B.L."/>
            <person name="Feng K."/>
            <person name="Yates T."/>
            <person name="Jawdy S."/>
            <person name="Smart L.B."/>
            <person name="Muchero W."/>
        </authorList>
    </citation>
    <scope>NUCLEOTIDE SEQUENCE</scope>
    <source>
        <tissue evidence="2">Shoot tip</tissue>
    </source>
</reference>
<evidence type="ECO:0000313" key="2">
    <source>
        <dbReference type="EMBL" id="KAJ6679719.1"/>
    </source>
</evidence>
<feature type="region of interest" description="Disordered" evidence="1">
    <location>
        <begin position="111"/>
        <end position="130"/>
    </location>
</feature>
<gene>
    <name evidence="2" type="ORF">OIU79_019450</name>
</gene>
<name>A0A9Q0P197_SALPP</name>
<dbReference type="EMBL" id="JAPFFK010000020">
    <property type="protein sequence ID" value="KAJ6679719.1"/>
    <property type="molecule type" value="Genomic_DNA"/>
</dbReference>
<keyword evidence="3" id="KW-1185">Reference proteome</keyword>
<dbReference type="AlphaFoldDB" id="A0A9Q0P197"/>
<sequence>MGVAWNARSFPTRGRGGWQARLVHRYMDRISALGGSWLSQRIDGSDALGDGGDYQGLITHNPRPEMRALRVAWRAACEPQHCALARASVLDELWLENAAMDRPVKWLKTQEEKGPWKRKKRNLRGPAGRC</sequence>
<comment type="caution">
    <text evidence="2">The sequence shown here is derived from an EMBL/GenBank/DDBJ whole genome shotgun (WGS) entry which is preliminary data.</text>
</comment>
<protein>
    <submittedName>
        <fullName evidence="2">Uncharacterized protein</fullName>
    </submittedName>
</protein>
<proteinExistence type="predicted"/>
<organism evidence="2 3">
    <name type="scientific">Salix purpurea</name>
    <name type="common">Purple osier willow</name>
    <dbReference type="NCBI Taxonomy" id="77065"/>
    <lineage>
        <taxon>Eukaryota</taxon>
        <taxon>Viridiplantae</taxon>
        <taxon>Streptophyta</taxon>
        <taxon>Embryophyta</taxon>
        <taxon>Tracheophyta</taxon>
        <taxon>Spermatophyta</taxon>
        <taxon>Magnoliopsida</taxon>
        <taxon>eudicotyledons</taxon>
        <taxon>Gunneridae</taxon>
        <taxon>Pentapetalae</taxon>
        <taxon>rosids</taxon>
        <taxon>fabids</taxon>
        <taxon>Malpighiales</taxon>
        <taxon>Salicaceae</taxon>
        <taxon>Saliceae</taxon>
        <taxon>Salix</taxon>
    </lineage>
</organism>
<dbReference type="Proteomes" id="UP001151532">
    <property type="component" value="Chromosome 14"/>
</dbReference>
<reference evidence="2" key="2">
    <citation type="journal article" date="2023" name="Int. J. Mol. Sci.">
        <title>De Novo Assembly and Annotation of 11 Diverse Shrub Willow (Salix) Genomes Reveals Novel Gene Organization in Sex-Linked Regions.</title>
        <authorList>
            <person name="Hyden B."/>
            <person name="Feng K."/>
            <person name="Yates T.B."/>
            <person name="Jawdy S."/>
            <person name="Cereghino C."/>
            <person name="Smart L.B."/>
            <person name="Muchero W."/>
        </authorList>
    </citation>
    <scope>NUCLEOTIDE SEQUENCE</scope>
    <source>
        <tissue evidence="2">Shoot tip</tissue>
    </source>
</reference>